<proteinExistence type="predicted"/>
<dbReference type="SUPFAM" id="SSF57302">
    <property type="entry name" value="Snake toxin-like"/>
    <property type="match status" value="1"/>
</dbReference>
<dbReference type="EMBL" id="BTSX01000003">
    <property type="protein sequence ID" value="GMS90924.1"/>
    <property type="molecule type" value="Genomic_DNA"/>
</dbReference>
<dbReference type="PANTHER" id="PTHR34721:SF3">
    <property type="entry name" value="ACTIVIN_RECP DOMAIN-CONTAINING PROTEIN-RELATED"/>
    <property type="match status" value="1"/>
</dbReference>
<dbReference type="AlphaFoldDB" id="A0AAV5TDQ6"/>
<sequence>RLVVLFILAIPVSIALQCIYSATENSADVTGLGEQQKSCADSTKFCFTLDQAVNDTQIQQRGCSDDTLCSDIGTFDMPDLKGSVTCCTGDFCNPAAPVSLLIAVRTATAAACWV</sequence>
<dbReference type="Pfam" id="PF00087">
    <property type="entry name" value="Toxin_TOLIP"/>
    <property type="match status" value="1"/>
</dbReference>
<dbReference type="InterPro" id="IPR035076">
    <property type="entry name" value="Toxin/TOLIP"/>
</dbReference>
<dbReference type="Gene3D" id="2.10.60.10">
    <property type="entry name" value="CD59"/>
    <property type="match status" value="1"/>
</dbReference>
<protein>
    <recommendedName>
        <fullName evidence="2">Snake toxin/toxin-like domain-containing protein</fullName>
    </recommendedName>
</protein>
<reference evidence="3" key="1">
    <citation type="submission" date="2023-10" db="EMBL/GenBank/DDBJ databases">
        <title>Genome assembly of Pristionchus species.</title>
        <authorList>
            <person name="Yoshida K."/>
            <person name="Sommer R.J."/>
        </authorList>
    </citation>
    <scope>NUCLEOTIDE SEQUENCE</scope>
    <source>
        <strain evidence="3">RS0144</strain>
    </source>
</reference>
<accession>A0AAV5TDQ6</accession>
<dbReference type="CDD" id="cd00117">
    <property type="entry name" value="TFP"/>
    <property type="match status" value="1"/>
</dbReference>
<feature type="non-terminal residue" evidence="3">
    <location>
        <position position="1"/>
    </location>
</feature>
<dbReference type="Proteomes" id="UP001432027">
    <property type="component" value="Unassembled WGS sequence"/>
</dbReference>
<evidence type="ECO:0000256" key="1">
    <source>
        <dbReference type="SAM" id="SignalP"/>
    </source>
</evidence>
<feature type="signal peptide" evidence="1">
    <location>
        <begin position="1"/>
        <end position="15"/>
    </location>
</feature>
<evidence type="ECO:0000259" key="2">
    <source>
        <dbReference type="Pfam" id="PF00087"/>
    </source>
</evidence>
<keyword evidence="4" id="KW-1185">Reference proteome</keyword>
<gene>
    <name evidence="3" type="ORF">PENTCL1PPCAC_13099</name>
</gene>
<comment type="caution">
    <text evidence="3">The sequence shown here is derived from an EMBL/GenBank/DDBJ whole genome shotgun (WGS) entry which is preliminary data.</text>
</comment>
<feature type="non-terminal residue" evidence="3">
    <location>
        <position position="114"/>
    </location>
</feature>
<evidence type="ECO:0000313" key="3">
    <source>
        <dbReference type="EMBL" id="GMS90924.1"/>
    </source>
</evidence>
<feature type="domain" description="Snake toxin/toxin-like" evidence="2">
    <location>
        <begin position="34"/>
        <end position="93"/>
    </location>
</feature>
<dbReference type="InterPro" id="IPR045860">
    <property type="entry name" value="Snake_toxin-like_sf"/>
</dbReference>
<dbReference type="PANTHER" id="PTHR34721">
    <property type="entry name" value="PROTEIN CBG09734"/>
    <property type="match status" value="1"/>
</dbReference>
<evidence type="ECO:0000313" key="4">
    <source>
        <dbReference type="Proteomes" id="UP001432027"/>
    </source>
</evidence>
<name>A0AAV5TDQ6_9BILA</name>
<feature type="chain" id="PRO_5043764331" description="Snake toxin/toxin-like domain-containing protein" evidence="1">
    <location>
        <begin position="16"/>
        <end position="114"/>
    </location>
</feature>
<organism evidence="3 4">
    <name type="scientific">Pristionchus entomophagus</name>
    <dbReference type="NCBI Taxonomy" id="358040"/>
    <lineage>
        <taxon>Eukaryota</taxon>
        <taxon>Metazoa</taxon>
        <taxon>Ecdysozoa</taxon>
        <taxon>Nematoda</taxon>
        <taxon>Chromadorea</taxon>
        <taxon>Rhabditida</taxon>
        <taxon>Rhabditina</taxon>
        <taxon>Diplogasteromorpha</taxon>
        <taxon>Diplogasteroidea</taxon>
        <taxon>Neodiplogasteridae</taxon>
        <taxon>Pristionchus</taxon>
    </lineage>
</organism>
<keyword evidence="1" id="KW-0732">Signal</keyword>